<organism evidence="4 5">
    <name type="scientific">Marinobacterium zhoushanense</name>
    <dbReference type="NCBI Taxonomy" id="1679163"/>
    <lineage>
        <taxon>Bacteria</taxon>
        <taxon>Pseudomonadati</taxon>
        <taxon>Pseudomonadota</taxon>
        <taxon>Gammaproteobacteria</taxon>
        <taxon>Oceanospirillales</taxon>
        <taxon>Oceanospirillaceae</taxon>
        <taxon>Marinobacterium</taxon>
    </lineage>
</organism>
<dbReference type="NCBIfam" id="TIGR01981">
    <property type="entry name" value="sufD"/>
    <property type="match status" value="1"/>
</dbReference>
<name>A0ABQ1KSJ0_9GAMM</name>
<dbReference type="Proteomes" id="UP000629025">
    <property type="component" value="Unassembled WGS sequence"/>
</dbReference>
<protein>
    <submittedName>
        <fullName evidence="4">Fe-S cluster assembly protein SufD</fullName>
    </submittedName>
</protein>
<dbReference type="InterPro" id="IPR045595">
    <property type="entry name" value="SufBD_N"/>
</dbReference>
<comment type="caution">
    <text evidence="4">The sequence shown here is derived from an EMBL/GenBank/DDBJ whole genome shotgun (WGS) entry which is preliminary data.</text>
</comment>
<proteinExistence type="inferred from homology"/>
<dbReference type="InterPro" id="IPR055346">
    <property type="entry name" value="Fe-S_cluster_assembly_SufBD"/>
</dbReference>
<feature type="domain" description="SUF system FeS cluster assembly SufBD core" evidence="2">
    <location>
        <begin position="179"/>
        <end position="406"/>
    </location>
</feature>
<sequence length="451" mass="50068">MTTASRLFDTPSWKRLPGADWCWLLSHRERAFDRFRKGGVPDRGWEAWRYTDLGDLAQRRFDFDTSLEGGLSESWTPDPGWPEGHRILFRNGRWDTAGSKLLPLPPGARLISLQHAVQGQLPLLKRYLGQIASLEGHPFAALNSARFDDGLLLYLPEGCVLEQPIYCRFEMERYAEQEPPAAFPRLLVLMEAGSQAQLLEQHRGDGSVKALTDLLVEISLGNDARLFHGRLFGAELTDQRVSGVHVNQQRGSRYQSYSLMMGGALVRNDIQVSLNGEGAEALLDGLYLLDGMQHLDNHLRVDHLQPGGRSDQFYKGILDGHSRAVFNGLAVVHPDAQRSDARQINRNLLLSTGSEIDTKPELQIEADDVKCSHGATVGYLDREQLFYLRSRGIDPDNAQALLTLAFAREGLQRLPAGELADAYGRAITQALTARLEGQPQPAVGAGEVSDE</sequence>
<feature type="domain" description="SUF system FeS cluster assembly SufBD N-terminal" evidence="3">
    <location>
        <begin position="26"/>
        <end position="165"/>
    </location>
</feature>
<dbReference type="InterPro" id="IPR000825">
    <property type="entry name" value="SUF_FeS_clus_asmbl_SufBD_core"/>
</dbReference>
<comment type="similarity">
    <text evidence="1">Belongs to the iron-sulfur cluster assembly SufBD family.</text>
</comment>
<dbReference type="Pfam" id="PF19295">
    <property type="entry name" value="SufBD_N"/>
    <property type="match status" value="1"/>
</dbReference>
<evidence type="ECO:0000313" key="5">
    <source>
        <dbReference type="Proteomes" id="UP000629025"/>
    </source>
</evidence>
<dbReference type="RefSeq" id="WP_188750705.1">
    <property type="nucleotide sequence ID" value="NZ_BMIJ01000007.1"/>
</dbReference>
<dbReference type="PANTHER" id="PTHR43575:SF1">
    <property type="entry name" value="PROTEIN ABCI7, CHLOROPLASTIC"/>
    <property type="match status" value="1"/>
</dbReference>
<evidence type="ECO:0000256" key="1">
    <source>
        <dbReference type="ARBA" id="ARBA00043967"/>
    </source>
</evidence>
<dbReference type="SUPFAM" id="SSF101960">
    <property type="entry name" value="Stabilizer of iron transporter SufD"/>
    <property type="match status" value="1"/>
</dbReference>
<dbReference type="EMBL" id="BMIJ01000007">
    <property type="protein sequence ID" value="GGC05917.1"/>
    <property type="molecule type" value="Genomic_DNA"/>
</dbReference>
<reference evidence="5" key="1">
    <citation type="journal article" date="2019" name="Int. J. Syst. Evol. Microbiol.">
        <title>The Global Catalogue of Microorganisms (GCM) 10K type strain sequencing project: providing services to taxonomists for standard genome sequencing and annotation.</title>
        <authorList>
            <consortium name="The Broad Institute Genomics Platform"/>
            <consortium name="The Broad Institute Genome Sequencing Center for Infectious Disease"/>
            <person name="Wu L."/>
            <person name="Ma J."/>
        </authorList>
    </citation>
    <scope>NUCLEOTIDE SEQUENCE [LARGE SCALE GENOMIC DNA]</scope>
    <source>
        <strain evidence="5">CGMCC 1.15341</strain>
    </source>
</reference>
<accession>A0ABQ1KSJ0</accession>
<evidence type="ECO:0000259" key="2">
    <source>
        <dbReference type="Pfam" id="PF01458"/>
    </source>
</evidence>
<dbReference type="InterPro" id="IPR011542">
    <property type="entry name" value="SUF_FeS_clus_asmbl_SufD"/>
</dbReference>
<evidence type="ECO:0000259" key="3">
    <source>
        <dbReference type="Pfam" id="PF19295"/>
    </source>
</evidence>
<dbReference type="Pfam" id="PF01458">
    <property type="entry name" value="SUFBD_core"/>
    <property type="match status" value="1"/>
</dbReference>
<gene>
    <name evidence="4" type="ORF">GCM10011352_35170</name>
</gene>
<dbReference type="PANTHER" id="PTHR43575">
    <property type="entry name" value="PROTEIN ABCI7, CHLOROPLASTIC"/>
    <property type="match status" value="1"/>
</dbReference>
<dbReference type="InterPro" id="IPR037284">
    <property type="entry name" value="SUF_FeS_clus_asmbl_SufBD_sf"/>
</dbReference>
<keyword evidence="5" id="KW-1185">Reference proteome</keyword>
<evidence type="ECO:0000313" key="4">
    <source>
        <dbReference type="EMBL" id="GGC05917.1"/>
    </source>
</evidence>